<comment type="caution">
    <text evidence="4">The sequence shown here is derived from an EMBL/GenBank/DDBJ whole genome shotgun (WGS) entry which is preliminary data.</text>
</comment>
<dbReference type="PROSITE" id="PS51318">
    <property type="entry name" value="TAT"/>
    <property type="match status" value="1"/>
</dbReference>
<proteinExistence type="predicted"/>
<dbReference type="GO" id="GO:0016787">
    <property type="term" value="F:hydrolase activity"/>
    <property type="evidence" value="ECO:0007669"/>
    <property type="project" value="UniProtKB-KW"/>
</dbReference>
<reference evidence="4 5" key="1">
    <citation type="submission" date="2018-10" db="EMBL/GenBank/DDBJ databases">
        <title>Natrarchaeobius chitinivorans gen. nov., sp. nov., and Natrarchaeobius haloalkaliphilus sp. nov., alkaliphilic, chitin-utilizing haloarchaea from hypersaline alkaline lakes.</title>
        <authorList>
            <person name="Sorokin D.Y."/>
            <person name="Elcheninov A.G."/>
            <person name="Kostrikina N.A."/>
            <person name="Bale N.J."/>
            <person name="Sinninghe Damste J.S."/>
            <person name="Khijniak T.V."/>
            <person name="Kublanov I.V."/>
            <person name="Toshchakov S.V."/>
        </authorList>
    </citation>
    <scope>NUCLEOTIDE SEQUENCE [LARGE SCALE GENOMIC DNA]</scope>
    <source>
        <strain evidence="4 5">AArcht4T</strain>
    </source>
</reference>
<evidence type="ECO:0000313" key="4">
    <source>
        <dbReference type="EMBL" id="RQG97862.1"/>
    </source>
</evidence>
<keyword evidence="2" id="KW-0472">Membrane</keyword>
<dbReference type="EMBL" id="REGA01000001">
    <property type="protein sequence ID" value="RQG97862.1"/>
    <property type="molecule type" value="Genomic_DNA"/>
</dbReference>
<evidence type="ECO:0000256" key="1">
    <source>
        <dbReference type="SAM" id="MobiDB-lite"/>
    </source>
</evidence>
<feature type="transmembrane region" description="Helical" evidence="2">
    <location>
        <begin position="726"/>
        <end position="747"/>
    </location>
</feature>
<keyword evidence="2" id="KW-0812">Transmembrane</keyword>
<feature type="transmembrane region" description="Helical" evidence="2">
    <location>
        <begin position="692"/>
        <end position="714"/>
    </location>
</feature>
<protein>
    <submittedName>
        <fullName evidence="4">Serine hydrolase</fullName>
    </submittedName>
</protein>
<dbReference type="InterPro" id="IPR001466">
    <property type="entry name" value="Beta-lactam-related"/>
</dbReference>
<name>A0A3N6NFU6_NATCH</name>
<feature type="compositionally biased region" description="Low complexity" evidence="1">
    <location>
        <begin position="22"/>
        <end position="32"/>
    </location>
</feature>
<feature type="compositionally biased region" description="Low complexity" evidence="1">
    <location>
        <begin position="599"/>
        <end position="610"/>
    </location>
</feature>
<dbReference type="Pfam" id="PF00144">
    <property type="entry name" value="Beta-lactamase"/>
    <property type="match status" value="1"/>
</dbReference>
<dbReference type="PANTHER" id="PTHR46825">
    <property type="entry name" value="D-ALANYL-D-ALANINE-CARBOXYPEPTIDASE/ENDOPEPTIDASE AMPH"/>
    <property type="match status" value="1"/>
</dbReference>
<sequence length="752" mass="79798">MSNGLSRRRLLAGSALLGTATLAGGLPAGGRTEPATRPAETNAAGTETGRIDASPPPDIDLEGLESFVDERMGELLETHDVVGASVAVVHDGSTEHLAGYGEADADEGTLVDPEGTGFRLASVSKPIVWTVLMQLIEDGRIDPDEDVRTYLESVSIPETYDEPITVSHLATHTAGFEERFRGTWVTDADDVRPLPDVLADEQPERVRPPGEVASYSNYGTALAGQVVADVADTSFEEYVEERVFDPLGMETATFEQPVPGGYDADRSSGYTAFGGNVQAVPELFVEIGPAGGATATAADMARFVRAHLEGGALGEGEPTDGDRILESESVATMHEQWFSHHDALDGSAFGLVENERNGVRTLEHDGAIPGSFVSYLVFVPEYDLGVFFVANTNTGMSANAEFLEAFFDEYAPERADESGAGSNGDVTPDGPPERAGALEGTYRGVRIAESSHARLSSTLQAGTVDVSVDDDGYLVTDFGGGPERWVERDPLVFEDVDGTDTLAFREVDGEITHLFLGFHAYERISRHESLAFHGGVASATTLGMVSGLAVWPLAWGWRRFGGSDSSEDAGQESTETAGAEDDSDGSPAGATPDSRESAADSSEQAADSLENGTETDRQTVASGGETASTDETVDSDDSRLVSSVVPATGPSRARWLAGGSIVSLFGFVVGLLVLLVLYPYTLLSRPPLAYEFISVLALLGAAGTLAAAGYAVVAWREGYWGRLSRIHYTIVVASAIGFCWLLSYWNFLRVPF</sequence>
<dbReference type="RefSeq" id="WP_124193841.1">
    <property type="nucleotide sequence ID" value="NZ_REGA01000001.1"/>
</dbReference>
<dbReference type="InterPro" id="IPR006311">
    <property type="entry name" value="TAT_signal"/>
</dbReference>
<feature type="transmembrane region" description="Helical" evidence="2">
    <location>
        <begin position="661"/>
        <end position="680"/>
    </location>
</feature>
<evidence type="ECO:0000313" key="5">
    <source>
        <dbReference type="Proteomes" id="UP000282323"/>
    </source>
</evidence>
<evidence type="ECO:0000256" key="2">
    <source>
        <dbReference type="SAM" id="Phobius"/>
    </source>
</evidence>
<dbReference type="Proteomes" id="UP000282323">
    <property type="component" value="Unassembled WGS sequence"/>
</dbReference>
<dbReference type="InterPro" id="IPR012338">
    <property type="entry name" value="Beta-lactam/transpept-like"/>
</dbReference>
<dbReference type="PANTHER" id="PTHR46825:SF9">
    <property type="entry name" value="BETA-LACTAMASE-RELATED DOMAIN-CONTAINING PROTEIN"/>
    <property type="match status" value="1"/>
</dbReference>
<gene>
    <name evidence="4" type="ORF">EA473_01270</name>
</gene>
<dbReference type="OrthoDB" id="111095at2157"/>
<dbReference type="Gene3D" id="3.40.710.10">
    <property type="entry name" value="DD-peptidase/beta-lactamase superfamily"/>
    <property type="match status" value="1"/>
</dbReference>
<feature type="compositionally biased region" description="Polar residues" evidence="1">
    <location>
        <begin position="618"/>
        <end position="630"/>
    </location>
</feature>
<feature type="transmembrane region" description="Helical" evidence="2">
    <location>
        <begin position="530"/>
        <end position="551"/>
    </location>
</feature>
<dbReference type="SUPFAM" id="SSF56601">
    <property type="entry name" value="beta-lactamase/transpeptidase-like"/>
    <property type="match status" value="1"/>
</dbReference>
<accession>A0A3N6NFU6</accession>
<dbReference type="AlphaFoldDB" id="A0A3N6NFU6"/>
<evidence type="ECO:0000259" key="3">
    <source>
        <dbReference type="Pfam" id="PF00144"/>
    </source>
</evidence>
<keyword evidence="2" id="KW-1133">Transmembrane helix</keyword>
<keyword evidence="5" id="KW-1185">Reference proteome</keyword>
<feature type="region of interest" description="Disordered" evidence="1">
    <location>
        <begin position="562"/>
        <end position="641"/>
    </location>
</feature>
<organism evidence="4 5">
    <name type="scientific">Natrarchaeobius chitinivorans</name>
    <dbReference type="NCBI Taxonomy" id="1679083"/>
    <lineage>
        <taxon>Archaea</taxon>
        <taxon>Methanobacteriati</taxon>
        <taxon>Methanobacteriota</taxon>
        <taxon>Stenosarchaea group</taxon>
        <taxon>Halobacteria</taxon>
        <taxon>Halobacteriales</taxon>
        <taxon>Natrialbaceae</taxon>
        <taxon>Natrarchaeobius</taxon>
    </lineage>
</organism>
<feature type="region of interest" description="Disordered" evidence="1">
    <location>
        <begin position="22"/>
        <end position="58"/>
    </location>
</feature>
<feature type="domain" description="Beta-lactamase-related" evidence="3">
    <location>
        <begin position="69"/>
        <end position="397"/>
    </location>
</feature>
<dbReference type="InterPro" id="IPR050491">
    <property type="entry name" value="AmpC-like"/>
</dbReference>
<keyword evidence="4" id="KW-0378">Hydrolase</keyword>